<proteinExistence type="predicted"/>
<dbReference type="GO" id="GO:0005525">
    <property type="term" value="F:GTP binding"/>
    <property type="evidence" value="ECO:0007669"/>
    <property type="project" value="UniProtKB-KW"/>
</dbReference>
<name>A0A6G1B977_CROCR</name>
<comment type="caution">
    <text evidence="3">The sequence shown here is derived from an EMBL/GenBank/DDBJ whole genome shotgun (WGS) entry which is preliminary data.</text>
</comment>
<dbReference type="InterPro" id="IPR001806">
    <property type="entry name" value="Small_GTPase"/>
</dbReference>
<dbReference type="Pfam" id="PF00071">
    <property type="entry name" value="Ras"/>
    <property type="match status" value="1"/>
</dbReference>
<feature type="non-terminal residue" evidence="3">
    <location>
        <position position="1"/>
    </location>
</feature>
<dbReference type="PRINTS" id="PR00449">
    <property type="entry name" value="RASTRNSFRMNG"/>
</dbReference>
<evidence type="ECO:0000313" key="4">
    <source>
        <dbReference type="Proteomes" id="UP000475037"/>
    </source>
</evidence>
<dbReference type="GO" id="GO:0003924">
    <property type="term" value="F:GTPase activity"/>
    <property type="evidence" value="ECO:0007669"/>
    <property type="project" value="InterPro"/>
</dbReference>
<dbReference type="NCBIfam" id="TIGR00231">
    <property type="entry name" value="small_GTP"/>
    <property type="match status" value="1"/>
</dbReference>
<gene>
    <name evidence="3" type="primary">Rnd2_0</name>
    <name evidence="3" type="ORF">FOF47_R16010</name>
</gene>
<dbReference type="InterPro" id="IPR005225">
    <property type="entry name" value="Small_GTP-bd"/>
</dbReference>
<accession>A0A6G1B977</accession>
<dbReference type="InterPro" id="IPR003578">
    <property type="entry name" value="Small_GTPase_Rho"/>
</dbReference>
<protein>
    <submittedName>
        <fullName evidence="3">RND2 protein</fullName>
    </submittedName>
</protein>
<evidence type="ECO:0000313" key="3">
    <source>
        <dbReference type="EMBL" id="KAF0884311.1"/>
    </source>
</evidence>
<dbReference type="EMBL" id="VOAJ01001743">
    <property type="protein sequence ID" value="KAF0884311.1"/>
    <property type="molecule type" value="Genomic_DNA"/>
</dbReference>
<dbReference type="InterPro" id="IPR027417">
    <property type="entry name" value="P-loop_NTPase"/>
</dbReference>
<evidence type="ECO:0000256" key="1">
    <source>
        <dbReference type="ARBA" id="ARBA00022741"/>
    </source>
</evidence>
<dbReference type="Gene3D" id="3.40.50.300">
    <property type="entry name" value="P-loop containing nucleotide triphosphate hydrolases"/>
    <property type="match status" value="1"/>
</dbReference>
<dbReference type="AlphaFoldDB" id="A0A6G1B977"/>
<evidence type="ECO:0000256" key="2">
    <source>
        <dbReference type="ARBA" id="ARBA00023134"/>
    </source>
</evidence>
<dbReference type="Proteomes" id="UP000475037">
    <property type="component" value="Unassembled WGS sequence"/>
</dbReference>
<reference evidence="3 4" key="1">
    <citation type="submission" date="2019-11" db="EMBL/GenBank/DDBJ databases">
        <authorList>
            <person name="Yang C."/>
            <person name="Li F."/>
        </authorList>
    </citation>
    <scope>NUCLEOTIDE SEQUENCE [LARGE SCALE GENOMIC DNA]</scope>
    <source>
        <strain evidence="3">KB4526</strain>
        <tissue evidence="3">Muscle</tissue>
    </source>
</reference>
<dbReference type="GO" id="GO:0007264">
    <property type="term" value="P:small GTPase-mediated signal transduction"/>
    <property type="evidence" value="ECO:0007669"/>
    <property type="project" value="InterPro"/>
</dbReference>
<dbReference type="SUPFAM" id="SSF52540">
    <property type="entry name" value="P-loop containing nucleoside triphosphate hydrolases"/>
    <property type="match status" value="1"/>
</dbReference>
<keyword evidence="2" id="KW-0342">GTP-binding</keyword>
<organism evidence="3 4">
    <name type="scientific">Crocuta crocuta</name>
    <name type="common">Spotted hyena</name>
    <dbReference type="NCBI Taxonomy" id="9678"/>
    <lineage>
        <taxon>Eukaryota</taxon>
        <taxon>Metazoa</taxon>
        <taxon>Chordata</taxon>
        <taxon>Craniata</taxon>
        <taxon>Vertebrata</taxon>
        <taxon>Euteleostomi</taxon>
        <taxon>Mammalia</taxon>
        <taxon>Eutheria</taxon>
        <taxon>Laurasiatheria</taxon>
        <taxon>Carnivora</taxon>
        <taxon>Feliformia</taxon>
        <taxon>Hyaenidae</taxon>
        <taxon>Crocuta</taxon>
    </lineage>
</organism>
<dbReference type="PANTHER" id="PTHR24072">
    <property type="entry name" value="RHO FAMILY GTPASE"/>
    <property type="match status" value="1"/>
</dbReference>
<sequence>MEGQSGRCKIVVVGDAECGKTALLQVFAKDAYPGSYVPTVFENYTASFEIDKRRIELNMWDTSGS</sequence>
<keyword evidence="1" id="KW-0547">Nucleotide-binding</keyword>
<feature type="non-terminal residue" evidence="3">
    <location>
        <position position="65"/>
    </location>
</feature>
<keyword evidence="4" id="KW-1185">Reference proteome</keyword>
<dbReference type="SMART" id="SM00174">
    <property type="entry name" value="RHO"/>
    <property type="match status" value="1"/>
</dbReference>